<dbReference type="InterPro" id="IPR002734">
    <property type="entry name" value="RibDG_C"/>
</dbReference>
<name>A0A853C3Q7_9ACTN</name>
<comment type="caution">
    <text evidence="2">The sequence shown here is derived from an EMBL/GenBank/DDBJ whole genome shotgun (WGS) entry which is preliminary data.</text>
</comment>
<keyword evidence="3" id="KW-1185">Reference proteome</keyword>
<organism evidence="2 3">
    <name type="scientific">Nocardioides thalensis</name>
    <dbReference type="NCBI Taxonomy" id="1914755"/>
    <lineage>
        <taxon>Bacteria</taxon>
        <taxon>Bacillati</taxon>
        <taxon>Actinomycetota</taxon>
        <taxon>Actinomycetes</taxon>
        <taxon>Propionibacteriales</taxon>
        <taxon>Nocardioidaceae</taxon>
        <taxon>Nocardioides</taxon>
    </lineage>
</organism>
<dbReference type="AlphaFoldDB" id="A0A853C3Q7"/>
<dbReference type="Gene3D" id="3.40.430.10">
    <property type="entry name" value="Dihydrofolate Reductase, subunit A"/>
    <property type="match status" value="1"/>
</dbReference>
<feature type="domain" description="Bacterial bifunctional deaminase-reductase C-terminal" evidence="1">
    <location>
        <begin position="98"/>
        <end position="190"/>
    </location>
</feature>
<dbReference type="EMBL" id="JACCFP010000001">
    <property type="protein sequence ID" value="NYJ01827.1"/>
    <property type="molecule type" value="Genomic_DNA"/>
</dbReference>
<dbReference type="InterPro" id="IPR050765">
    <property type="entry name" value="Riboflavin_Biosynth_HTPR"/>
</dbReference>
<dbReference type="RefSeq" id="WP_179668266.1">
    <property type="nucleotide sequence ID" value="NZ_JACCFP010000001.1"/>
</dbReference>
<evidence type="ECO:0000313" key="2">
    <source>
        <dbReference type="EMBL" id="NYJ01827.1"/>
    </source>
</evidence>
<dbReference type="PANTHER" id="PTHR38011">
    <property type="entry name" value="DIHYDROFOLATE REDUCTASE FAMILY PROTEIN (AFU_ORTHOLOGUE AFUA_8G06820)"/>
    <property type="match status" value="1"/>
</dbReference>
<dbReference type="GO" id="GO:0008703">
    <property type="term" value="F:5-amino-6-(5-phosphoribosylamino)uracil reductase activity"/>
    <property type="evidence" value="ECO:0007669"/>
    <property type="project" value="InterPro"/>
</dbReference>
<sequence>MSKVIMHAVASVDGFIADENDEVGPLFDWYFNGDQPLTGDEELAEEHGQDDGAFRVSKASAGYTRPMWDSIGAIIQGRHLFDLTNGWEARPPAGDHLLVVSHRPKPEGWHPEADVPFFDDVTAAVEEAKRRAGDRVVAICAGEMGGQALAAGLVDEVAIDVVPVVFGKGKRYFGSVDGQHLLEDPHVVVQGDRVLHLAFRVRR</sequence>
<dbReference type="GO" id="GO:0009231">
    <property type="term" value="P:riboflavin biosynthetic process"/>
    <property type="evidence" value="ECO:0007669"/>
    <property type="project" value="InterPro"/>
</dbReference>
<dbReference type="InterPro" id="IPR024072">
    <property type="entry name" value="DHFR-like_dom_sf"/>
</dbReference>
<gene>
    <name evidence="2" type="ORF">HNR19_002525</name>
</gene>
<reference evidence="2 3" key="1">
    <citation type="submission" date="2020-07" db="EMBL/GenBank/DDBJ databases">
        <title>Sequencing the genomes of 1000 actinobacteria strains.</title>
        <authorList>
            <person name="Klenk H.-P."/>
        </authorList>
    </citation>
    <scope>NUCLEOTIDE SEQUENCE [LARGE SCALE GENOMIC DNA]</scope>
    <source>
        <strain evidence="2 3">DSM 103833</strain>
    </source>
</reference>
<dbReference type="SUPFAM" id="SSF53597">
    <property type="entry name" value="Dihydrofolate reductase-like"/>
    <property type="match status" value="1"/>
</dbReference>
<evidence type="ECO:0000313" key="3">
    <source>
        <dbReference type="Proteomes" id="UP000530424"/>
    </source>
</evidence>
<evidence type="ECO:0000259" key="1">
    <source>
        <dbReference type="Pfam" id="PF01872"/>
    </source>
</evidence>
<dbReference type="PANTHER" id="PTHR38011:SF11">
    <property type="entry name" value="2,5-DIAMINO-6-RIBOSYLAMINO-4(3H)-PYRIMIDINONE 5'-PHOSPHATE REDUCTASE"/>
    <property type="match status" value="1"/>
</dbReference>
<proteinExistence type="predicted"/>
<dbReference type="Pfam" id="PF01872">
    <property type="entry name" value="RibD_C"/>
    <property type="match status" value="1"/>
</dbReference>
<accession>A0A853C3Q7</accession>
<protein>
    <submittedName>
        <fullName evidence="2">Dihydrofolate reductase</fullName>
    </submittedName>
</protein>
<dbReference type="Proteomes" id="UP000530424">
    <property type="component" value="Unassembled WGS sequence"/>
</dbReference>